<dbReference type="NCBIfam" id="TIGR00842">
    <property type="entry name" value="bcct"/>
    <property type="match status" value="1"/>
</dbReference>
<comment type="caution">
    <text evidence="11">The sequence shown here is derived from an EMBL/GenBank/DDBJ whole genome shotgun (WGS) entry which is preliminary data.</text>
</comment>
<evidence type="ECO:0000256" key="6">
    <source>
        <dbReference type="ARBA" id="ARBA00022989"/>
    </source>
</evidence>
<comment type="subcellular location">
    <subcellularLocation>
        <location evidence="1">Cell membrane</location>
        <topology evidence="1">Multi-pass membrane protein</topology>
    </subcellularLocation>
</comment>
<feature type="transmembrane region" description="Helical" evidence="10">
    <location>
        <begin position="493"/>
        <end position="512"/>
    </location>
</feature>
<proteinExistence type="inferred from homology"/>
<sequence>MDNDDAGGRRPDDRAHRRTERMREPAKRLIKQVSDRSLVHPALIPGIGVERTGRVFNTSPPVFVISGLLIAAVIVWAFVAPDNIKSVGDESLQWVTTNFGWMYGVLALVIAAFMLVLGYSRTGGVRLGADDEEPEFTTVSWVAMLFSAGMGIGLLFYGPYEPLTYFMDPPHGFEVAPETVDAAQTALAQTMLHWGPIAWAFYALVGGAIAYSSYRRGRPPLISAIFEPIFGTRTHGPLGAVIDIFAIIVTLFGTAISLGIGAMQIARGTEVVTGAGHLGNTFIIGTMAVLTAAFIVSAVSGIKRGIRVLSNINMVIAGLLAVFVFIAGPTLFLLNLMPAGAASFFNELGTMIIRNGNEGGDTAEFMSAWTTYYWAWWVSWTPFVGMFIAKISRGRTLREFVTVVILVPAGVCFMWFAVFGGTSMWQKMNGESVDAGGSPEAMLFGMLDNLPFGAVTAVIAMVSIVVFFVTSADSASIVMGSMSQRGKPEPSTWVTICWGVLLGLTAASLLLAGGSDALGGLQSIMVVSSLPFAFVIMGMMVSWGKDLRTDPYMLRRKYARAAIAQGVRLGIANHGDDFVFGSSAVSSDSGAGAWLDSRDPDLVDWYIKAAEEVGVVDADDVRRTLDPGRIQPKGPDRPDLTASGDLALSTGRKLERLARKRDALERELLDNRMREQVVRRQESSRTRGRRDGTRTSGDDTRTSGDEGPRDGEQ</sequence>
<evidence type="ECO:0000256" key="8">
    <source>
        <dbReference type="SAM" id="Coils"/>
    </source>
</evidence>
<evidence type="ECO:0000256" key="5">
    <source>
        <dbReference type="ARBA" id="ARBA00022692"/>
    </source>
</evidence>
<dbReference type="PANTHER" id="PTHR30047">
    <property type="entry name" value="HIGH-AFFINITY CHOLINE TRANSPORT PROTEIN-RELATED"/>
    <property type="match status" value="1"/>
</dbReference>
<feature type="transmembrane region" description="Helical" evidence="10">
    <location>
        <begin position="99"/>
        <end position="119"/>
    </location>
</feature>
<reference evidence="12" key="1">
    <citation type="journal article" date="2019" name="Int. J. Syst. Evol. Microbiol.">
        <title>The Global Catalogue of Microorganisms (GCM) 10K type strain sequencing project: providing services to taxonomists for standard genome sequencing and annotation.</title>
        <authorList>
            <consortium name="The Broad Institute Genomics Platform"/>
            <consortium name="The Broad Institute Genome Sequencing Center for Infectious Disease"/>
            <person name="Wu L."/>
            <person name="Ma J."/>
        </authorList>
    </citation>
    <scope>NUCLEOTIDE SEQUENCE [LARGE SCALE GENOMIC DNA]</scope>
    <source>
        <strain evidence="12">JCM 18542</strain>
    </source>
</reference>
<gene>
    <name evidence="11" type="ORF">GCM10023353_05920</name>
</gene>
<evidence type="ECO:0000256" key="2">
    <source>
        <dbReference type="ARBA" id="ARBA00005658"/>
    </source>
</evidence>
<dbReference type="Proteomes" id="UP001500839">
    <property type="component" value="Unassembled WGS sequence"/>
</dbReference>
<feature type="transmembrane region" description="Helical" evidence="10">
    <location>
        <begin position="139"/>
        <end position="160"/>
    </location>
</feature>
<evidence type="ECO:0000256" key="9">
    <source>
        <dbReference type="SAM" id="MobiDB-lite"/>
    </source>
</evidence>
<keyword evidence="3" id="KW-0813">Transport</keyword>
<keyword evidence="6 10" id="KW-1133">Transmembrane helix</keyword>
<feature type="transmembrane region" description="Helical" evidence="10">
    <location>
        <begin position="452"/>
        <end position="472"/>
    </location>
</feature>
<feature type="transmembrane region" description="Helical" evidence="10">
    <location>
        <begin position="61"/>
        <end position="79"/>
    </location>
</feature>
<dbReference type="RefSeq" id="WP_242474561.1">
    <property type="nucleotide sequence ID" value="NZ_BAABKQ010000001.1"/>
</dbReference>
<feature type="region of interest" description="Disordered" evidence="9">
    <location>
        <begin position="675"/>
        <end position="713"/>
    </location>
</feature>
<name>A0ABP9C6F9_9ACTN</name>
<feature type="transmembrane region" description="Helical" evidence="10">
    <location>
        <begin position="235"/>
        <end position="262"/>
    </location>
</feature>
<dbReference type="PANTHER" id="PTHR30047:SF7">
    <property type="entry name" value="HIGH-AFFINITY CHOLINE TRANSPORT PROTEIN"/>
    <property type="match status" value="1"/>
</dbReference>
<evidence type="ECO:0000313" key="12">
    <source>
        <dbReference type="Proteomes" id="UP001500839"/>
    </source>
</evidence>
<keyword evidence="7 10" id="KW-0472">Membrane</keyword>
<protein>
    <submittedName>
        <fullName evidence="11">BCCT family transporter</fullName>
    </submittedName>
</protein>
<evidence type="ECO:0000313" key="11">
    <source>
        <dbReference type="EMBL" id="GAA4805764.1"/>
    </source>
</evidence>
<feature type="transmembrane region" description="Helical" evidence="10">
    <location>
        <begin position="400"/>
        <end position="419"/>
    </location>
</feature>
<comment type="similarity">
    <text evidence="2">Belongs to the BCCT transporter (TC 2.A.15) family.</text>
</comment>
<feature type="transmembrane region" description="Helical" evidence="10">
    <location>
        <begin position="371"/>
        <end position="388"/>
    </location>
</feature>
<evidence type="ECO:0000256" key="1">
    <source>
        <dbReference type="ARBA" id="ARBA00004651"/>
    </source>
</evidence>
<feature type="transmembrane region" description="Helical" evidence="10">
    <location>
        <begin position="197"/>
        <end position="214"/>
    </location>
</feature>
<keyword evidence="8" id="KW-0175">Coiled coil</keyword>
<dbReference type="EMBL" id="BAABKQ010000001">
    <property type="protein sequence ID" value="GAA4805764.1"/>
    <property type="molecule type" value="Genomic_DNA"/>
</dbReference>
<evidence type="ECO:0000256" key="3">
    <source>
        <dbReference type="ARBA" id="ARBA00022448"/>
    </source>
</evidence>
<evidence type="ECO:0000256" key="10">
    <source>
        <dbReference type="SAM" id="Phobius"/>
    </source>
</evidence>
<feature type="transmembrane region" description="Helical" evidence="10">
    <location>
        <begin position="282"/>
        <end position="302"/>
    </location>
</feature>
<evidence type="ECO:0000256" key="7">
    <source>
        <dbReference type="ARBA" id="ARBA00023136"/>
    </source>
</evidence>
<keyword evidence="12" id="KW-1185">Reference proteome</keyword>
<evidence type="ECO:0000256" key="4">
    <source>
        <dbReference type="ARBA" id="ARBA00022475"/>
    </source>
</evidence>
<keyword evidence="5 10" id="KW-0812">Transmembrane</keyword>
<feature type="coiled-coil region" evidence="8">
    <location>
        <begin position="647"/>
        <end position="674"/>
    </location>
</feature>
<accession>A0ABP9C6F9</accession>
<keyword evidence="4" id="KW-1003">Cell membrane</keyword>
<feature type="transmembrane region" description="Helical" evidence="10">
    <location>
        <begin position="314"/>
        <end position="334"/>
    </location>
</feature>
<dbReference type="InterPro" id="IPR000060">
    <property type="entry name" value="BCCT_transptr"/>
</dbReference>
<organism evidence="11 12">
    <name type="scientific">Tomitella cavernea</name>
    <dbReference type="NCBI Taxonomy" id="1387982"/>
    <lineage>
        <taxon>Bacteria</taxon>
        <taxon>Bacillati</taxon>
        <taxon>Actinomycetota</taxon>
        <taxon>Actinomycetes</taxon>
        <taxon>Mycobacteriales</taxon>
        <taxon>Tomitella</taxon>
    </lineage>
</organism>
<dbReference type="Pfam" id="PF02028">
    <property type="entry name" value="BCCT"/>
    <property type="match status" value="1"/>
</dbReference>
<feature type="region of interest" description="Disordered" evidence="9">
    <location>
        <begin position="624"/>
        <end position="647"/>
    </location>
</feature>
<feature type="transmembrane region" description="Helical" evidence="10">
    <location>
        <begin position="524"/>
        <end position="543"/>
    </location>
</feature>
<feature type="region of interest" description="Disordered" evidence="9">
    <location>
        <begin position="1"/>
        <end position="24"/>
    </location>
</feature>